<dbReference type="InterPro" id="IPR036526">
    <property type="entry name" value="C-N_Hydrolase_sf"/>
</dbReference>
<evidence type="ECO:0000256" key="7">
    <source>
        <dbReference type="ARBA" id="ARBA00023136"/>
    </source>
</evidence>
<dbReference type="GO" id="GO:0042158">
    <property type="term" value="P:lipoprotein biosynthetic process"/>
    <property type="evidence" value="ECO:0007669"/>
    <property type="project" value="UniProtKB-UniRule"/>
</dbReference>
<dbReference type="RefSeq" id="WP_234975388.1">
    <property type="nucleotide sequence ID" value="NZ_FUWG01000007.1"/>
</dbReference>
<sequence length="575" mass="64753">MLSLAIPNELLHFGSPAAAMLALIPLYFAYTNFSSYKQAALLTGLNTMLVHLMSSFWLAFFKDFAVFTLGASALGTGVIGAVAGLILYSPFHRYKKHTELRIYASPSYRAFIPFRILWFCTVYVLYEWMKSTGWFGYPWGTVSSAFYRWNVFIQIADITGTYGVTFLAVMFGAVLTEGFFIFLKARMNGCSTSAAQGFFHVCCVWTALFILSFCYGASRYIKPMKPVKYLNTILVQQNADPWKKKNDNDTILLSERLTEEKLEEAKAAGEQADLIVWSEGCLKYSFPNAKNHYTYFPPEKPLIPFIQKTGIPFVLGGSYVQNHSPRKVINAAMLFDKDGIMRGAYGKNHLVPCAEVLPFSDIPAVSAFLKKTIGISAGWTPGDQYVFFDVPGRYSPAYKKPAVKVISLADEPRAAEEKEIPYVRISTPICFDDAFPDVCRPLAANGSEVFMNITDDSWSKTKSSEYQHFVISAFRAIELRTTLVRSTNSGYSAVIDARGNVLSDMPLFEEAALFCKVPVYKKQETVYLRFGNWLPHTAALFVTIFEIFMLALRNKNTEVSSERRKLAKTKKHHKK</sequence>
<dbReference type="GeneID" id="78316374"/>
<keyword evidence="11" id="KW-0449">Lipoprotein</keyword>
<evidence type="ECO:0000256" key="1">
    <source>
        <dbReference type="ARBA" id="ARBA00004651"/>
    </source>
</evidence>
<dbReference type="UniPathway" id="UPA00666"/>
<dbReference type="GO" id="GO:0005886">
    <property type="term" value="C:plasma membrane"/>
    <property type="evidence" value="ECO:0007669"/>
    <property type="project" value="UniProtKB-SubCell"/>
</dbReference>
<evidence type="ECO:0000256" key="9">
    <source>
        <dbReference type="HAMAP-Rule" id="MF_01148"/>
    </source>
</evidence>
<dbReference type="InterPro" id="IPR045378">
    <property type="entry name" value="LNT_N"/>
</dbReference>
<gene>
    <name evidence="9" type="primary">lnt</name>
    <name evidence="11" type="ORF">SAMN02745149_01076</name>
</gene>
<comment type="pathway">
    <text evidence="9">Protein modification; lipoprotein biosynthesis (N-acyl transfer).</text>
</comment>
<feature type="transmembrane region" description="Helical" evidence="9">
    <location>
        <begin position="66"/>
        <end position="88"/>
    </location>
</feature>
<keyword evidence="12" id="KW-1185">Reference proteome</keyword>
<protein>
    <recommendedName>
        <fullName evidence="9">Apolipoprotein N-acyltransferase</fullName>
        <shortName evidence="9">ALP N-acyltransferase</shortName>
        <ecNumber evidence="9">2.3.1.269</ecNumber>
    </recommendedName>
</protein>
<evidence type="ECO:0000313" key="12">
    <source>
        <dbReference type="Proteomes" id="UP000190423"/>
    </source>
</evidence>
<comment type="catalytic activity">
    <reaction evidence="9">
        <text>N-terminal S-1,2-diacyl-sn-glyceryl-L-cysteinyl-[lipoprotein] + a glycerophospholipid = N-acyl-S-1,2-diacyl-sn-glyceryl-L-cysteinyl-[lipoprotein] + a 2-acyl-sn-glycero-3-phospholipid + H(+)</text>
        <dbReference type="Rhea" id="RHEA:48228"/>
        <dbReference type="Rhea" id="RHEA-COMP:14681"/>
        <dbReference type="Rhea" id="RHEA-COMP:14684"/>
        <dbReference type="ChEBI" id="CHEBI:15378"/>
        <dbReference type="ChEBI" id="CHEBI:136912"/>
        <dbReference type="ChEBI" id="CHEBI:140656"/>
        <dbReference type="ChEBI" id="CHEBI:140657"/>
        <dbReference type="ChEBI" id="CHEBI:140660"/>
        <dbReference type="EC" id="2.3.1.269"/>
    </reaction>
</comment>
<keyword evidence="6 9" id="KW-1133">Transmembrane helix</keyword>
<evidence type="ECO:0000256" key="6">
    <source>
        <dbReference type="ARBA" id="ARBA00022989"/>
    </source>
</evidence>
<dbReference type="PANTHER" id="PTHR38686:SF1">
    <property type="entry name" value="APOLIPOPROTEIN N-ACYLTRANSFERASE"/>
    <property type="match status" value="1"/>
</dbReference>
<keyword evidence="8 9" id="KW-0012">Acyltransferase</keyword>
<dbReference type="Pfam" id="PF00795">
    <property type="entry name" value="CN_hydrolase"/>
    <property type="match status" value="1"/>
</dbReference>
<comment type="similarity">
    <text evidence="2 9">Belongs to the CN hydrolase family. Apolipoprotein N-acyltransferase subfamily.</text>
</comment>
<dbReference type="GO" id="GO:0016410">
    <property type="term" value="F:N-acyltransferase activity"/>
    <property type="evidence" value="ECO:0007669"/>
    <property type="project" value="UniProtKB-UniRule"/>
</dbReference>
<dbReference type="HAMAP" id="MF_01148">
    <property type="entry name" value="Lnt"/>
    <property type="match status" value="1"/>
</dbReference>
<evidence type="ECO:0000256" key="4">
    <source>
        <dbReference type="ARBA" id="ARBA00022679"/>
    </source>
</evidence>
<evidence type="ECO:0000256" key="5">
    <source>
        <dbReference type="ARBA" id="ARBA00022692"/>
    </source>
</evidence>
<feature type="transmembrane region" description="Helical" evidence="9">
    <location>
        <begin position="162"/>
        <end position="185"/>
    </location>
</feature>
<dbReference type="EC" id="2.3.1.269" evidence="9"/>
<comment type="subcellular location">
    <subcellularLocation>
        <location evidence="1 9">Cell membrane</location>
        <topology evidence="1 9">Multi-pass membrane protein</topology>
    </subcellularLocation>
</comment>
<dbReference type="CDD" id="cd07571">
    <property type="entry name" value="ALP_N-acyl_transferase"/>
    <property type="match status" value="1"/>
</dbReference>
<keyword evidence="4 9" id="KW-0808">Transferase</keyword>
<dbReference type="Proteomes" id="UP000190423">
    <property type="component" value="Unassembled WGS sequence"/>
</dbReference>
<evidence type="ECO:0000256" key="2">
    <source>
        <dbReference type="ARBA" id="ARBA00010065"/>
    </source>
</evidence>
<organism evidence="11 12">
    <name type="scientific">Treponema porcinum</name>
    <dbReference type="NCBI Taxonomy" id="261392"/>
    <lineage>
        <taxon>Bacteria</taxon>
        <taxon>Pseudomonadati</taxon>
        <taxon>Spirochaetota</taxon>
        <taxon>Spirochaetia</taxon>
        <taxon>Spirochaetales</taxon>
        <taxon>Treponemataceae</taxon>
        <taxon>Treponema</taxon>
    </lineage>
</organism>
<dbReference type="PROSITE" id="PS50263">
    <property type="entry name" value="CN_HYDROLASE"/>
    <property type="match status" value="1"/>
</dbReference>
<name>A0A1T4KAK6_TREPO</name>
<dbReference type="NCBIfam" id="TIGR00546">
    <property type="entry name" value="lnt"/>
    <property type="match status" value="1"/>
</dbReference>
<proteinExistence type="inferred from homology"/>
<evidence type="ECO:0000256" key="8">
    <source>
        <dbReference type="ARBA" id="ARBA00023315"/>
    </source>
</evidence>
<evidence type="ECO:0000313" key="11">
    <source>
        <dbReference type="EMBL" id="SJZ39355.1"/>
    </source>
</evidence>
<feature type="transmembrane region" description="Helical" evidence="9">
    <location>
        <begin position="197"/>
        <end position="218"/>
    </location>
</feature>
<dbReference type="AlphaFoldDB" id="A0A1T4KAK6"/>
<dbReference type="SUPFAM" id="SSF56317">
    <property type="entry name" value="Carbon-nitrogen hydrolase"/>
    <property type="match status" value="1"/>
</dbReference>
<dbReference type="PANTHER" id="PTHR38686">
    <property type="entry name" value="APOLIPOPROTEIN N-ACYLTRANSFERASE"/>
    <property type="match status" value="1"/>
</dbReference>
<feature type="transmembrane region" description="Helical" evidence="9">
    <location>
        <begin position="533"/>
        <end position="552"/>
    </location>
</feature>
<dbReference type="EMBL" id="FUWG01000007">
    <property type="protein sequence ID" value="SJZ39355.1"/>
    <property type="molecule type" value="Genomic_DNA"/>
</dbReference>
<evidence type="ECO:0000259" key="10">
    <source>
        <dbReference type="PROSITE" id="PS50263"/>
    </source>
</evidence>
<feature type="transmembrane region" description="Helical" evidence="9">
    <location>
        <begin position="108"/>
        <end position="126"/>
    </location>
</feature>
<dbReference type="Gene3D" id="3.60.110.10">
    <property type="entry name" value="Carbon-nitrogen hydrolase"/>
    <property type="match status" value="1"/>
</dbReference>
<keyword evidence="3 9" id="KW-1003">Cell membrane</keyword>
<feature type="transmembrane region" description="Helical" evidence="9">
    <location>
        <begin position="39"/>
        <end position="60"/>
    </location>
</feature>
<keyword evidence="7 9" id="KW-0472">Membrane</keyword>
<keyword evidence="5 9" id="KW-0812">Transmembrane</keyword>
<feature type="domain" description="CN hydrolase" evidence="10">
    <location>
        <begin position="230"/>
        <end position="519"/>
    </location>
</feature>
<dbReference type="InterPro" id="IPR003010">
    <property type="entry name" value="C-N_Hydrolase"/>
</dbReference>
<accession>A0A1T4KAK6</accession>
<dbReference type="STRING" id="261392.SAMN02745149_01076"/>
<dbReference type="Pfam" id="PF20154">
    <property type="entry name" value="LNT_N"/>
    <property type="match status" value="1"/>
</dbReference>
<dbReference type="InterPro" id="IPR004563">
    <property type="entry name" value="Apolipo_AcylTrfase"/>
</dbReference>
<evidence type="ECO:0000256" key="3">
    <source>
        <dbReference type="ARBA" id="ARBA00022475"/>
    </source>
</evidence>
<reference evidence="11 12" key="1">
    <citation type="submission" date="2017-02" db="EMBL/GenBank/DDBJ databases">
        <authorList>
            <person name="Peterson S.W."/>
        </authorList>
    </citation>
    <scope>NUCLEOTIDE SEQUENCE [LARGE SCALE GENOMIC DNA]</scope>
    <source>
        <strain evidence="11 12">ATCC BAA-908</strain>
    </source>
</reference>
<feature type="transmembrane region" description="Helical" evidence="9">
    <location>
        <begin position="12"/>
        <end position="30"/>
    </location>
</feature>
<comment type="function">
    <text evidence="9">Catalyzes the phospholipid dependent N-acylation of the N-terminal cysteine of apolipoprotein, the last step in lipoprotein maturation.</text>
</comment>